<accession>A0A427NNY6</accession>
<dbReference type="Gene3D" id="3.30.1150.10">
    <property type="match status" value="1"/>
</dbReference>
<keyword evidence="2" id="KW-0812">Transmembrane</keyword>
<dbReference type="Pfam" id="PF03544">
    <property type="entry name" value="TonB_C"/>
    <property type="match status" value="1"/>
</dbReference>
<protein>
    <submittedName>
        <fullName evidence="7">TonB family protein</fullName>
    </submittedName>
</protein>
<sequence length="109" mass="12152">MRRATNSRWFFAARRIRSRNAARRAIADEARSGRRQGRRQGRTRHRARRTGNRCGRVVAARVAAAGSGYPRLDAAARDAVLASRCAAHIENGAPTPMRARVPITFNLDE</sequence>
<dbReference type="AlphaFoldDB" id="A0A427NNY6"/>
<comment type="caution">
    <text evidence="7">The sequence shown here is derived from an EMBL/GenBank/DDBJ whole genome shotgun (WGS) entry which is preliminary data.</text>
</comment>
<feature type="compositionally biased region" description="Basic residues" evidence="5">
    <location>
        <begin position="33"/>
        <end position="51"/>
    </location>
</feature>
<evidence type="ECO:0000256" key="5">
    <source>
        <dbReference type="SAM" id="MobiDB-lite"/>
    </source>
</evidence>
<dbReference type="SUPFAM" id="SSF74653">
    <property type="entry name" value="TolA/TonB C-terminal domain"/>
    <property type="match status" value="1"/>
</dbReference>
<evidence type="ECO:0000256" key="1">
    <source>
        <dbReference type="ARBA" id="ARBA00004167"/>
    </source>
</evidence>
<organism evidence="7 8">
    <name type="scientific">Burkholderia cenocepacia</name>
    <dbReference type="NCBI Taxonomy" id="95486"/>
    <lineage>
        <taxon>Bacteria</taxon>
        <taxon>Pseudomonadati</taxon>
        <taxon>Pseudomonadota</taxon>
        <taxon>Betaproteobacteria</taxon>
        <taxon>Burkholderiales</taxon>
        <taxon>Burkholderiaceae</taxon>
        <taxon>Burkholderia</taxon>
        <taxon>Burkholderia cepacia complex</taxon>
    </lineage>
</organism>
<feature type="region of interest" description="Disordered" evidence="5">
    <location>
        <begin position="25"/>
        <end position="53"/>
    </location>
</feature>
<evidence type="ECO:0000259" key="6">
    <source>
        <dbReference type="Pfam" id="PF03544"/>
    </source>
</evidence>
<dbReference type="NCBIfam" id="TIGR01352">
    <property type="entry name" value="tonB_Cterm"/>
    <property type="match status" value="1"/>
</dbReference>
<dbReference type="InterPro" id="IPR037682">
    <property type="entry name" value="TonB_C"/>
</dbReference>
<dbReference type="EMBL" id="RKIO01000004">
    <property type="protein sequence ID" value="RSC04468.1"/>
    <property type="molecule type" value="Genomic_DNA"/>
</dbReference>
<reference evidence="8" key="1">
    <citation type="submission" date="2018-11" db="EMBL/GenBank/DDBJ databases">
        <title>FDA dAtabase for Regulatory Grade micrObial Sequences (FDA-ARGOS): Supporting development and validation of Infectious Disease Dx tests.</title>
        <authorList>
            <person name="Goldberg B."/>
            <person name="Campos J."/>
            <person name="Tallon L."/>
            <person name="Sadzewicz L."/>
            <person name="Zhao X."/>
            <person name="Vavikolanu K."/>
            <person name="Mehta A."/>
            <person name="Aluvathingal J."/>
            <person name="Nadendla S."/>
            <person name="Geyer C."/>
            <person name="Nandy P."/>
            <person name="Yan Y."/>
            <person name="Sichtig H."/>
        </authorList>
    </citation>
    <scope>NUCLEOTIDE SEQUENCE [LARGE SCALE GENOMIC DNA]</scope>
    <source>
        <strain evidence="8">FDAARGOS_544</strain>
    </source>
</reference>
<name>A0A427NNY6_9BURK</name>
<evidence type="ECO:0000313" key="8">
    <source>
        <dbReference type="Proteomes" id="UP000272140"/>
    </source>
</evidence>
<dbReference type="Proteomes" id="UP000272140">
    <property type="component" value="Unassembled WGS sequence"/>
</dbReference>
<dbReference type="GO" id="GO:0016020">
    <property type="term" value="C:membrane"/>
    <property type="evidence" value="ECO:0007669"/>
    <property type="project" value="UniProtKB-SubCell"/>
</dbReference>
<dbReference type="RefSeq" id="WP_079999356.1">
    <property type="nucleotide sequence ID" value="NZ_CADETP010000001.1"/>
</dbReference>
<keyword evidence="4" id="KW-0472">Membrane</keyword>
<evidence type="ECO:0000256" key="4">
    <source>
        <dbReference type="ARBA" id="ARBA00023136"/>
    </source>
</evidence>
<dbReference type="InterPro" id="IPR006260">
    <property type="entry name" value="TonB/TolA_C"/>
</dbReference>
<evidence type="ECO:0000256" key="3">
    <source>
        <dbReference type="ARBA" id="ARBA00022989"/>
    </source>
</evidence>
<comment type="subcellular location">
    <subcellularLocation>
        <location evidence="1">Membrane</location>
        <topology evidence="1">Single-pass membrane protein</topology>
    </subcellularLocation>
</comment>
<dbReference type="GO" id="GO:0055085">
    <property type="term" value="P:transmembrane transport"/>
    <property type="evidence" value="ECO:0007669"/>
    <property type="project" value="InterPro"/>
</dbReference>
<feature type="domain" description="TonB C-terminal" evidence="6">
    <location>
        <begin position="56"/>
        <end position="107"/>
    </location>
</feature>
<evidence type="ECO:0000256" key="2">
    <source>
        <dbReference type="ARBA" id="ARBA00022692"/>
    </source>
</evidence>
<proteinExistence type="predicted"/>
<keyword evidence="3" id="KW-1133">Transmembrane helix</keyword>
<gene>
    <name evidence="7" type="ORF">EGT41_35160</name>
</gene>
<evidence type="ECO:0000313" key="7">
    <source>
        <dbReference type="EMBL" id="RSC04468.1"/>
    </source>
</evidence>